<evidence type="ECO:0000256" key="1">
    <source>
        <dbReference type="ARBA" id="ARBA00023002"/>
    </source>
</evidence>
<dbReference type="SUPFAM" id="SSF51905">
    <property type="entry name" value="FAD/NAD(P)-binding domain"/>
    <property type="match status" value="1"/>
</dbReference>
<dbReference type="KEGG" id="lit:FPZ52_06780"/>
<dbReference type="PANTHER" id="PTHR13789:SF309">
    <property type="entry name" value="PUTATIVE (AFU_ORTHOLOGUE AFUA_6G14510)-RELATED"/>
    <property type="match status" value="1"/>
</dbReference>
<dbReference type="SUPFAM" id="SSF54373">
    <property type="entry name" value="FAD-linked reductases, C-terminal domain"/>
    <property type="match status" value="1"/>
</dbReference>
<dbReference type="InterPro" id="IPR050493">
    <property type="entry name" value="FAD-dep_Monooxygenase_BioMet"/>
</dbReference>
<dbReference type="InterPro" id="IPR002938">
    <property type="entry name" value="FAD-bd"/>
</dbReference>
<keyword evidence="2" id="KW-0503">Monooxygenase</keyword>
<dbReference type="PANTHER" id="PTHR13789">
    <property type="entry name" value="MONOOXYGENASE"/>
    <property type="match status" value="1"/>
</dbReference>
<accession>A0A5B8IWW5</accession>
<dbReference type="AlphaFoldDB" id="A0A5B8IWW5"/>
<dbReference type="GO" id="GO:0004497">
    <property type="term" value="F:monooxygenase activity"/>
    <property type="evidence" value="ECO:0007669"/>
    <property type="project" value="UniProtKB-KW"/>
</dbReference>
<dbReference type="EMBL" id="CP042261">
    <property type="protein sequence ID" value="QDY69361.1"/>
    <property type="molecule type" value="Genomic_DNA"/>
</dbReference>
<evidence type="ECO:0000313" key="4">
    <source>
        <dbReference type="EMBL" id="QDY69361.1"/>
    </source>
</evidence>
<evidence type="ECO:0000259" key="3">
    <source>
        <dbReference type="Pfam" id="PF01494"/>
    </source>
</evidence>
<sequence length="389" mass="42786">MLDRRDISIVGAGIGGLTAALALARRGAKVTVYERAHRVAEVGAGIQISPNGMAVLETLGIADEIQDRAVRGQAIELRRSGDGRLLQNLRISAIRTNNPWLFVHRSDLISVLHEAAVDAGVGVKCNHQVVGAEQSDAAVTLQFDGRQDEASDIVIGCDGVRSTLRSVIGLEETPAFTGQSAWRATVPLDSQTPAVARVYMGPGRHLVTYPLRDGRLMNIVAVCEKSDWHEERWDVEDNPHNMRSAFSYFAPEVRALLSRIESVHRWGLFKHPVARRWHSGRIVLLGDAVHPTLPFLAQGACMAIEDAWVLANELGTTSEISAAFEAYQDRRRDRCARIVASADRNAWAYHLRGPMRFAAQNILQIGKKLAPNAAIHSLDWLYTTDVTKS</sequence>
<name>A0A5B8IWW5_9RHOB</name>
<dbReference type="Gene3D" id="3.50.50.60">
    <property type="entry name" value="FAD/NAD(P)-binding domain"/>
    <property type="match status" value="1"/>
</dbReference>
<protein>
    <submittedName>
        <fullName evidence="4">FAD-dependent oxidoreductase</fullName>
    </submittedName>
</protein>
<feature type="domain" description="FAD-binding" evidence="3">
    <location>
        <begin position="6"/>
        <end position="340"/>
    </location>
</feature>
<keyword evidence="1" id="KW-0560">Oxidoreductase</keyword>
<dbReference type="PRINTS" id="PR00420">
    <property type="entry name" value="RNGMNOXGNASE"/>
</dbReference>
<dbReference type="GO" id="GO:0071949">
    <property type="term" value="F:FAD binding"/>
    <property type="evidence" value="ECO:0007669"/>
    <property type="project" value="InterPro"/>
</dbReference>
<dbReference type="RefSeq" id="WP_146364740.1">
    <property type="nucleotide sequence ID" value="NZ_CP042261.1"/>
</dbReference>
<dbReference type="Pfam" id="PF01494">
    <property type="entry name" value="FAD_binding_3"/>
    <property type="match status" value="1"/>
</dbReference>
<reference evidence="4 5" key="1">
    <citation type="submission" date="2019-07" db="EMBL/GenBank/DDBJ databases">
        <title>Litoreibacter alkalisoli sp. nov., isolated from saline-alkaline soil.</title>
        <authorList>
            <person name="Wang S."/>
            <person name="Xu L."/>
            <person name="Xing Y.-T."/>
            <person name="Sun J.-Q."/>
        </authorList>
    </citation>
    <scope>NUCLEOTIDE SEQUENCE [LARGE SCALE GENOMIC DNA]</scope>
    <source>
        <strain evidence="4 5">LN3S51</strain>
    </source>
</reference>
<dbReference type="InterPro" id="IPR036188">
    <property type="entry name" value="FAD/NAD-bd_sf"/>
</dbReference>
<evidence type="ECO:0000256" key="2">
    <source>
        <dbReference type="ARBA" id="ARBA00023033"/>
    </source>
</evidence>
<dbReference type="OrthoDB" id="4230779at2"/>
<keyword evidence="5" id="KW-1185">Reference proteome</keyword>
<evidence type="ECO:0000313" key="5">
    <source>
        <dbReference type="Proteomes" id="UP000318483"/>
    </source>
</evidence>
<dbReference type="Proteomes" id="UP000318483">
    <property type="component" value="Chromosome"/>
</dbReference>
<organism evidence="4 5">
    <name type="scientific">Qingshengfaniella alkalisoli</name>
    <dbReference type="NCBI Taxonomy" id="2599296"/>
    <lineage>
        <taxon>Bacteria</taxon>
        <taxon>Pseudomonadati</taxon>
        <taxon>Pseudomonadota</taxon>
        <taxon>Alphaproteobacteria</taxon>
        <taxon>Rhodobacterales</taxon>
        <taxon>Paracoccaceae</taxon>
        <taxon>Qingshengfaniella</taxon>
    </lineage>
</organism>
<proteinExistence type="predicted"/>
<gene>
    <name evidence="4" type="ORF">FPZ52_06780</name>
</gene>